<dbReference type="Gramene" id="LPERR01G18260.4">
    <property type="protein sequence ID" value="LPERR01G18260.4"/>
    <property type="gene ID" value="LPERR01G18260"/>
</dbReference>
<protein>
    <submittedName>
        <fullName evidence="2">Uncharacterized protein</fullName>
    </submittedName>
</protein>
<sequence length="158" mass="17894">MAALAVEQGGKELHGFERAISFIIGHGCVPGDDDLEQLRLYEELERERERERRLYRKRREKKERCARNKQAKLLSKFGLPCWLFGSDPDDPCADPSCLDEQDGSDTEAGPDYPDSQKLWTVWDSFWQLQFLGEATAGSLGEAPPNRPPATSNTYSRSS</sequence>
<dbReference type="Proteomes" id="UP000032180">
    <property type="component" value="Chromosome 1"/>
</dbReference>
<dbReference type="AlphaFoldDB" id="A0A0D9V2I0"/>
<dbReference type="EnsemblPlants" id="LPERR01G18260.3">
    <property type="protein sequence ID" value="LPERR01G18260.3"/>
    <property type="gene ID" value="LPERR01G18260"/>
</dbReference>
<feature type="region of interest" description="Disordered" evidence="1">
    <location>
        <begin position="136"/>
        <end position="158"/>
    </location>
</feature>
<accession>A0A0D9V2I0</accession>
<name>A0A0D9V2I0_9ORYZ</name>
<organism evidence="2 3">
    <name type="scientific">Leersia perrieri</name>
    <dbReference type="NCBI Taxonomy" id="77586"/>
    <lineage>
        <taxon>Eukaryota</taxon>
        <taxon>Viridiplantae</taxon>
        <taxon>Streptophyta</taxon>
        <taxon>Embryophyta</taxon>
        <taxon>Tracheophyta</taxon>
        <taxon>Spermatophyta</taxon>
        <taxon>Magnoliopsida</taxon>
        <taxon>Liliopsida</taxon>
        <taxon>Poales</taxon>
        <taxon>Poaceae</taxon>
        <taxon>BOP clade</taxon>
        <taxon>Oryzoideae</taxon>
        <taxon>Oryzeae</taxon>
        <taxon>Oryzinae</taxon>
        <taxon>Leersia</taxon>
    </lineage>
</organism>
<reference evidence="2 3" key="1">
    <citation type="submission" date="2012-08" db="EMBL/GenBank/DDBJ databases">
        <title>Oryza genome evolution.</title>
        <authorList>
            <person name="Wing R.A."/>
        </authorList>
    </citation>
    <scope>NUCLEOTIDE SEQUENCE</scope>
</reference>
<proteinExistence type="predicted"/>
<evidence type="ECO:0000256" key="1">
    <source>
        <dbReference type="SAM" id="MobiDB-lite"/>
    </source>
</evidence>
<feature type="compositionally biased region" description="Acidic residues" evidence="1">
    <location>
        <begin position="93"/>
        <end position="105"/>
    </location>
</feature>
<reference evidence="2 3" key="2">
    <citation type="submission" date="2013-12" db="EMBL/GenBank/DDBJ databases">
        <authorList>
            <person name="Yu Y."/>
            <person name="Lee S."/>
            <person name="de Baynast K."/>
            <person name="Wissotski M."/>
            <person name="Liu L."/>
            <person name="Talag J."/>
            <person name="Goicoechea J."/>
            <person name="Angelova A."/>
            <person name="Jetty R."/>
            <person name="Kudrna D."/>
            <person name="Golser W."/>
            <person name="Rivera L."/>
            <person name="Zhang J."/>
            <person name="Wing R."/>
        </authorList>
    </citation>
    <scope>NUCLEOTIDE SEQUENCE</scope>
</reference>
<dbReference type="EnsemblPlants" id="LPERR01G18260.4">
    <property type="protein sequence ID" value="LPERR01G18260.4"/>
    <property type="gene ID" value="LPERR01G18260"/>
</dbReference>
<keyword evidence="3" id="KW-1185">Reference proteome</keyword>
<dbReference type="Gramene" id="LPERR01G18260.5">
    <property type="protein sequence ID" value="LPERR01G18260.5"/>
    <property type="gene ID" value="LPERR01G18260"/>
</dbReference>
<dbReference type="EnsemblPlants" id="LPERR01G18260.5">
    <property type="protein sequence ID" value="LPERR01G18260.5"/>
    <property type="gene ID" value="LPERR01G18260"/>
</dbReference>
<evidence type="ECO:0000313" key="3">
    <source>
        <dbReference type="Proteomes" id="UP000032180"/>
    </source>
</evidence>
<feature type="region of interest" description="Disordered" evidence="1">
    <location>
        <begin position="93"/>
        <end position="115"/>
    </location>
</feature>
<evidence type="ECO:0000313" key="2">
    <source>
        <dbReference type="EnsemblPlants" id="LPERR01G18260.5"/>
    </source>
</evidence>
<reference evidence="2" key="3">
    <citation type="submission" date="2015-04" db="UniProtKB">
        <authorList>
            <consortium name="EnsemblPlants"/>
        </authorList>
    </citation>
    <scope>IDENTIFICATION</scope>
</reference>
<feature type="compositionally biased region" description="Polar residues" evidence="1">
    <location>
        <begin position="148"/>
        <end position="158"/>
    </location>
</feature>
<dbReference type="Gramene" id="LPERR01G18260.3">
    <property type="protein sequence ID" value="LPERR01G18260.3"/>
    <property type="gene ID" value="LPERR01G18260"/>
</dbReference>